<keyword evidence="6" id="KW-1185">Reference proteome</keyword>
<sequence>MRREGALADLGSWQPTRCSLALAMDVIGTKSAFLLLREAIYGTTRFDDFVRRVGITEAVAAGRLKELVEAGILAKQPYREPGQRTRSEYVLTEKGEALFPAMLALIQWGDEYLQPDGGPVEFVADETEAEVRVDVRTDQGDRVGLDGLRLRRR</sequence>
<keyword evidence="3" id="KW-0804">Transcription</keyword>
<dbReference type="InterPro" id="IPR002577">
    <property type="entry name" value="HTH_HxlR"/>
</dbReference>
<proteinExistence type="predicted"/>
<dbReference type="InterPro" id="IPR036390">
    <property type="entry name" value="WH_DNA-bd_sf"/>
</dbReference>
<reference evidence="5 6" key="1">
    <citation type="submission" date="2024-09" db="EMBL/GenBank/DDBJ databases">
        <authorList>
            <person name="Sun Q."/>
            <person name="Mori K."/>
        </authorList>
    </citation>
    <scope>NUCLEOTIDE SEQUENCE [LARGE SCALE GENOMIC DNA]</scope>
    <source>
        <strain evidence="5 6">TBRC 1432</strain>
    </source>
</reference>
<dbReference type="PANTHER" id="PTHR33204:SF18">
    <property type="entry name" value="TRANSCRIPTIONAL REGULATORY PROTEIN"/>
    <property type="match status" value="1"/>
</dbReference>
<dbReference type="SUPFAM" id="SSF46785">
    <property type="entry name" value="Winged helix' DNA-binding domain"/>
    <property type="match status" value="1"/>
</dbReference>
<evidence type="ECO:0000259" key="4">
    <source>
        <dbReference type="PROSITE" id="PS51118"/>
    </source>
</evidence>
<evidence type="ECO:0000256" key="2">
    <source>
        <dbReference type="ARBA" id="ARBA00023125"/>
    </source>
</evidence>
<evidence type="ECO:0000256" key="1">
    <source>
        <dbReference type="ARBA" id="ARBA00023015"/>
    </source>
</evidence>
<gene>
    <name evidence="5" type="ORF">ACFFH7_08145</name>
</gene>
<name>A0ABV6MNL7_9PSEU</name>
<feature type="domain" description="HTH hxlR-type" evidence="4">
    <location>
        <begin position="18"/>
        <end position="117"/>
    </location>
</feature>
<evidence type="ECO:0000256" key="3">
    <source>
        <dbReference type="ARBA" id="ARBA00023163"/>
    </source>
</evidence>
<dbReference type="Proteomes" id="UP001589810">
    <property type="component" value="Unassembled WGS sequence"/>
</dbReference>
<evidence type="ECO:0000313" key="6">
    <source>
        <dbReference type="Proteomes" id="UP001589810"/>
    </source>
</evidence>
<keyword evidence="2" id="KW-0238">DNA-binding</keyword>
<dbReference type="PANTHER" id="PTHR33204">
    <property type="entry name" value="TRANSCRIPTIONAL REGULATOR, MARR FAMILY"/>
    <property type="match status" value="1"/>
</dbReference>
<dbReference type="Pfam" id="PF01638">
    <property type="entry name" value="HxlR"/>
    <property type="match status" value="1"/>
</dbReference>
<comment type="caution">
    <text evidence="5">The sequence shown here is derived from an EMBL/GenBank/DDBJ whole genome shotgun (WGS) entry which is preliminary data.</text>
</comment>
<dbReference type="EMBL" id="JBHLUD010000002">
    <property type="protein sequence ID" value="MFC0541451.1"/>
    <property type="molecule type" value="Genomic_DNA"/>
</dbReference>
<protein>
    <submittedName>
        <fullName evidence="5">Winged helix-turn-helix transcriptional regulator</fullName>
    </submittedName>
</protein>
<keyword evidence="1" id="KW-0805">Transcription regulation</keyword>
<evidence type="ECO:0000313" key="5">
    <source>
        <dbReference type="EMBL" id="MFC0541451.1"/>
    </source>
</evidence>
<dbReference type="InterPro" id="IPR036388">
    <property type="entry name" value="WH-like_DNA-bd_sf"/>
</dbReference>
<organism evidence="5 6">
    <name type="scientific">Kutzneria chonburiensis</name>
    <dbReference type="NCBI Taxonomy" id="1483604"/>
    <lineage>
        <taxon>Bacteria</taxon>
        <taxon>Bacillati</taxon>
        <taxon>Actinomycetota</taxon>
        <taxon>Actinomycetes</taxon>
        <taxon>Pseudonocardiales</taxon>
        <taxon>Pseudonocardiaceae</taxon>
        <taxon>Kutzneria</taxon>
    </lineage>
</organism>
<dbReference type="PROSITE" id="PS51118">
    <property type="entry name" value="HTH_HXLR"/>
    <property type="match status" value="1"/>
</dbReference>
<accession>A0ABV6MNL7</accession>
<dbReference type="Gene3D" id="1.10.10.10">
    <property type="entry name" value="Winged helix-like DNA-binding domain superfamily/Winged helix DNA-binding domain"/>
    <property type="match status" value="1"/>
</dbReference>
<dbReference type="RefSeq" id="WP_273942537.1">
    <property type="nucleotide sequence ID" value="NZ_CP097263.1"/>
</dbReference>